<sequence length="580" mass="65189">MRLEQIHLENYRSFKEVTFDVDDLQILFGRNNVGKSNILHALKDYREFGVGTASFEDRYSQIARNWHSDPLTVRVEFSLEQDEIAEFTEEIDRSTYELGEQPKKNFASKIAHEFTVNSNGVGSAKVEANYDGEMHVVSLLNFRDDNTISLETANLSKFPEISWSSSRTGDVQNTHSVLGISFRRFLADCLESWKWTSPFRHPDPRGPVEEAYSLDSESNNLAVVLHTLSNNDRDTFRAIENSFVEIMEGVTGLSTPIETDHNTKTTVVVHEEKAEFDLRDISAGSQQILALLTELETAGTQTDLLLLEEPETHLHPGAQRTIYNTIKQVAEETDTQIILTTHSEVFIDSGDSSRLIKATREDGDTVFSKVDEDVENEAMSVLGYEKSRLLQSRAVVFVEGLSDKRVISNFAKGCGFSLEDNGIRIIDLEGEGNIKSDGQSLVKLVSEFDIPFLFIVDSHDNEPRIEQNELLQAINAPGGDWQVTKEDVFVWEGYGIESYLLSPDAIASHLGADVDAIEELLEKYGDREKPAEILEEVFQEILSQEFIKENDGPLIAAKMDHDDVDPEVGDAIDRIQSLLD</sequence>
<dbReference type="InterPro" id="IPR027417">
    <property type="entry name" value="P-loop_NTPase"/>
</dbReference>
<proteinExistence type="predicted"/>
<dbReference type="Pfam" id="PF13304">
    <property type="entry name" value="AAA_21"/>
    <property type="match status" value="1"/>
</dbReference>
<dbReference type="OrthoDB" id="25344at2157"/>
<dbReference type="PANTHER" id="PTHR43581">
    <property type="entry name" value="ATP/GTP PHOSPHATASE"/>
    <property type="match status" value="1"/>
</dbReference>
<evidence type="ECO:0000313" key="4">
    <source>
        <dbReference type="EMBL" id="SFR34087.1"/>
    </source>
</evidence>
<reference evidence="5" key="1">
    <citation type="submission" date="2016-10" db="EMBL/GenBank/DDBJ databases">
        <authorList>
            <person name="Varghese N."/>
            <person name="Submissions S."/>
        </authorList>
    </citation>
    <scope>NUCLEOTIDE SEQUENCE [LARGE SCALE GENOMIC DNA]</scope>
    <source>
        <strain evidence="5">CGMCC 1.8711</strain>
    </source>
</reference>
<dbReference type="InterPro" id="IPR034139">
    <property type="entry name" value="TOPRIM_OLD"/>
</dbReference>
<evidence type="ECO:0000259" key="3">
    <source>
        <dbReference type="Pfam" id="PF20469"/>
    </source>
</evidence>
<dbReference type="STRING" id="555875.SAMN04488124_0404"/>
<evidence type="ECO:0000313" key="5">
    <source>
        <dbReference type="Proteomes" id="UP000243250"/>
    </source>
</evidence>
<dbReference type="InterPro" id="IPR051396">
    <property type="entry name" value="Bact_Antivir_Def_Nuclease"/>
</dbReference>
<dbReference type="InterPro" id="IPR003959">
    <property type="entry name" value="ATPase_AAA_core"/>
</dbReference>
<feature type="domain" description="ATPase AAA-type core" evidence="2">
    <location>
        <begin position="264"/>
        <end position="348"/>
    </location>
</feature>
<dbReference type="Proteomes" id="UP000243250">
    <property type="component" value="Unassembled WGS sequence"/>
</dbReference>
<accession>A0A1I6FWA7</accession>
<evidence type="ECO:0000259" key="2">
    <source>
        <dbReference type="Pfam" id="PF13304"/>
    </source>
</evidence>
<evidence type="ECO:0000259" key="1">
    <source>
        <dbReference type="Pfam" id="PF13175"/>
    </source>
</evidence>
<dbReference type="Pfam" id="PF20469">
    <property type="entry name" value="OLD-like_TOPRIM"/>
    <property type="match status" value="1"/>
</dbReference>
<keyword evidence="5" id="KW-1185">Reference proteome</keyword>
<dbReference type="SUPFAM" id="SSF52540">
    <property type="entry name" value="P-loop containing nucleoside triphosphate hydrolases"/>
    <property type="match status" value="1"/>
</dbReference>
<gene>
    <name evidence="4" type="ORF">SAMN04488124_0404</name>
</gene>
<dbReference type="Gene3D" id="3.40.50.300">
    <property type="entry name" value="P-loop containing nucleotide triphosphate hydrolases"/>
    <property type="match status" value="1"/>
</dbReference>
<dbReference type="InterPro" id="IPR041685">
    <property type="entry name" value="AAA_GajA/Old/RecF-like"/>
</dbReference>
<feature type="domain" description="OLD protein-like TOPRIM" evidence="3">
    <location>
        <begin position="392"/>
        <end position="457"/>
    </location>
</feature>
<name>A0A1I6FWA7_9EURY</name>
<feature type="domain" description="Endonuclease GajA/Old nuclease/RecF-like AAA" evidence="1">
    <location>
        <begin position="1"/>
        <end position="43"/>
    </location>
</feature>
<dbReference type="PANTHER" id="PTHR43581:SF4">
    <property type="entry name" value="ATP_GTP PHOSPHATASE"/>
    <property type="match status" value="1"/>
</dbReference>
<organism evidence="4 5">
    <name type="scientific">Halogeometricum limi</name>
    <dbReference type="NCBI Taxonomy" id="555875"/>
    <lineage>
        <taxon>Archaea</taxon>
        <taxon>Methanobacteriati</taxon>
        <taxon>Methanobacteriota</taxon>
        <taxon>Stenosarchaea group</taxon>
        <taxon>Halobacteria</taxon>
        <taxon>Halobacteriales</taxon>
        <taxon>Haloferacaceae</taxon>
        <taxon>Halogeometricum</taxon>
    </lineage>
</organism>
<dbReference type="AlphaFoldDB" id="A0A1I6FWA7"/>
<dbReference type="Pfam" id="PF13175">
    <property type="entry name" value="AAA_15"/>
    <property type="match status" value="1"/>
</dbReference>
<dbReference type="EMBL" id="FOYS01000001">
    <property type="protein sequence ID" value="SFR34087.1"/>
    <property type="molecule type" value="Genomic_DNA"/>
</dbReference>
<dbReference type="RefSeq" id="WP_089876285.1">
    <property type="nucleotide sequence ID" value="NZ_FOYS01000001.1"/>
</dbReference>
<protein>
    <submittedName>
        <fullName evidence="4">AAA domain-containing protein, putative AbiEii toxin, Type IV TA system</fullName>
    </submittedName>
</protein>